<name>A0AB38ZEM7_9HEMI</name>
<keyword evidence="4" id="KW-0732">Signal</keyword>
<dbReference type="EMBL" id="PP517466">
    <property type="protein sequence ID" value="WXI02716.1"/>
    <property type="molecule type" value="mRNA"/>
</dbReference>
<evidence type="ECO:0000256" key="1">
    <source>
        <dbReference type="ARBA" id="ARBA00023157"/>
    </source>
</evidence>
<dbReference type="PRINTS" id="PR00722">
    <property type="entry name" value="CHYMOTRYPSIN"/>
</dbReference>
<evidence type="ECO:0000256" key="4">
    <source>
        <dbReference type="SAM" id="SignalP"/>
    </source>
</evidence>
<protein>
    <submittedName>
        <fullName evidence="7">Venom S1 protease with CUB domain 6</fullName>
    </submittedName>
</protein>
<dbReference type="GO" id="GO:0004252">
    <property type="term" value="F:serine-type endopeptidase activity"/>
    <property type="evidence" value="ECO:0007669"/>
    <property type="project" value="InterPro"/>
</dbReference>
<organism evidence="7">
    <name type="scientific">Oncocephalus sp</name>
    <dbReference type="NCBI Taxonomy" id="2944721"/>
    <lineage>
        <taxon>Eukaryota</taxon>
        <taxon>Metazoa</taxon>
        <taxon>Ecdysozoa</taxon>
        <taxon>Arthropoda</taxon>
        <taxon>Hexapoda</taxon>
        <taxon>Insecta</taxon>
        <taxon>Pterygota</taxon>
        <taxon>Neoptera</taxon>
        <taxon>Paraneoptera</taxon>
        <taxon>Hemiptera</taxon>
        <taxon>Heteroptera</taxon>
        <taxon>Panheteroptera</taxon>
        <taxon>Cimicomorpha</taxon>
        <taxon>Reduviidae</taxon>
        <taxon>Stenopodainae</taxon>
        <taxon>Oncocephalus</taxon>
    </lineage>
</organism>
<evidence type="ECO:0000256" key="3">
    <source>
        <dbReference type="RuleBase" id="RU363034"/>
    </source>
</evidence>
<dbReference type="PROSITE" id="PS00134">
    <property type="entry name" value="TRYPSIN_HIS"/>
    <property type="match status" value="1"/>
</dbReference>
<reference evidence="7" key="1">
    <citation type="submission" date="2024-03" db="EMBL/GenBank/DDBJ databases">
        <title>Venom adaptation and exaptation during the trophic switch to blood-feeding by kissing bugs (Reduviidae: Triatominae).</title>
        <authorList>
            <person name="Zdenek C.N."/>
            <person name="Cardoso F.C."/>
            <person name="Robinson S.D."/>
            <person name="Mercedes R.S."/>
            <person name="Raidjoe E.R."/>
            <person name="Hernandez-Vargas M.J."/>
            <person name="Jin J."/>
            <person name="Corzo G."/>
            <person name="Vetter I."/>
            <person name="King G.F."/>
            <person name="Fry B.G."/>
            <person name="Walker A."/>
        </authorList>
    </citation>
    <scope>NUCLEOTIDE SEQUENCE</scope>
</reference>
<feature type="domain" description="Peptidase S1" evidence="6">
    <location>
        <begin position="289"/>
        <end position="521"/>
    </location>
</feature>
<dbReference type="SUPFAM" id="SSF49854">
    <property type="entry name" value="Spermadhesin, CUB domain"/>
    <property type="match status" value="1"/>
</dbReference>
<evidence type="ECO:0000256" key="2">
    <source>
        <dbReference type="PROSITE-ProRule" id="PRU00059"/>
    </source>
</evidence>
<feature type="domain" description="CUB" evidence="5">
    <location>
        <begin position="10"/>
        <end position="131"/>
    </location>
</feature>
<dbReference type="PROSITE" id="PS01180">
    <property type="entry name" value="CUB"/>
    <property type="match status" value="1"/>
</dbReference>
<dbReference type="Pfam" id="PF00431">
    <property type="entry name" value="CUB"/>
    <property type="match status" value="1"/>
</dbReference>
<dbReference type="InterPro" id="IPR018114">
    <property type="entry name" value="TRYPSIN_HIS"/>
</dbReference>
<dbReference type="Gene3D" id="2.60.120.290">
    <property type="entry name" value="Spermadhesin, CUB domain"/>
    <property type="match status" value="1"/>
</dbReference>
<dbReference type="FunFam" id="2.40.10.10:FF:000068">
    <property type="entry name" value="transmembrane protease serine 2"/>
    <property type="match status" value="1"/>
</dbReference>
<dbReference type="CDD" id="cd00190">
    <property type="entry name" value="Tryp_SPc"/>
    <property type="match status" value="1"/>
</dbReference>
<dbReference type="InterPro" id="IPR001254">
    <property type="entry name" value="Trypsin_dom"/>
</dbReference>
<dbReference type="PANTHER" id="PTHR24252:SF7">
    <property type="entry name" value="HYALIN"/>
    <property type="match status" value="1"/>
</dbReference>
<dbReference type="PROSITE" id="PS50240">
    <property type="entry name" value="TRYPSIN_DOM"/>
    <property type="match status" value="1"/>
</dbReference>
<dbReference type="Gene3D" id="2.40.10.10">
    <property type="entry name" value="Trypsin-like serine proteases"/>
    <property type="match status" value="1"/>
</dbReference>
<evidence type="ECO:0000313" key="7">
    <source>
        <dbReference type="EMBL" id="WXI02716.1"/>
    </source>
</evidence>
<dbReference type="SMART" id="SM00020">
    <property type="entry name" value="Tryp_SPc"/>
    <property type="match status" value="1"/>
</dbReference>
<dbReference type="InterPro" id="IPR033116">
    <property type="entry name" value="TRYPSIN_SER"/>
</dbReference>
<dbReference type="InterPro" id="IPR001314">
    <property type="entry name" value="Peptidase_S1A"/>
</dbReference>
<accession>A0AB38ZEM7</accession>
<dbReference type="SUPFAM" id="SSF50494">
    <property type="entry name" value="Trypsin-like serine proteases"/>
    <property type="match status" value="1"/>
</dbReference>
<dbReference type="Pfam" id="PF00089">
    <property type="entry name" value="Trypsin"/>
    <property type="match status" value="1"/>
</dbReference>
<dbReference type="InterPro" id="IPR035914">
    <property type="entry name" value="Sperma_CUB_dom_sf"/>
</dbReference>
<feature type="disulfide bond" evidence="2">
    <location>
        <begin position="77"/>
        <end position="94"/>
    </location>
</feature>
<dbReference type="InterPro" id="IPR043504">
    <property type="entry name" value="Peptidase_S1_PA_chymotrypsin"/>
</dbReference>
<dbReference type="InterPro" id="IPR009003">
    <property type="entry name" value="Peptidase_S1_PA"/>
</dbReference>
<dbReference type="InterPro" id="IPR000859">
    <property type="entry name" value="CUB_dom"/>
</dbReference>
<dbReference type="PANTHER" id="PTHR24252">
    <property type="entry name" value="ACROSIN-RELATED"/>
    <property type="match status" value="1"/>
</dbReference>
<dbReference type="GO" id="GO:0006508">
    <property type="term" value="P:proteolysis"/>
    <property type="evidence" value="ECO:0007669"/>
    <property type="project" value="UniProtKB-KW"/>
</dbReference>
<keyword evidence="3" id="KW-0378">Hydrolase</keyword>
<keyword evidence="3 7" id="KW-0645">Protease</keyword>
<feature type="signal peptide" evidence="4">
    <location>
        <begin position="1"/>
        <end position="19"/>
    </location>
</feature>
<comment type="caution">
    <text evidence="2">Lacks conserved residue(s) required for the propagation of feature annotation.</text>
</comment>
<dbReference type="PROSITE" id="PS00135">
    <property type="entry name" value="TRYPSIN_SER"/>
    <property type="match status" value="1"/>
</dbReference>
<evidence type="ECO:0000259" key="6">
    <source>
        <dbReference type="PROSITE" id="PS50240"/>
    </source>
</evidence>
<sequence>MLGFLLFALLLGSLNLAKAEDDVIILKRGHVYAQLKSEGYPKVTAIKKPMIWKFVADGNYKIRIQCEDFRLTKSKDCSVARLQIDDGNVKEDYCGVQNEFKVLSTTNKLTVKLEGDQQYGQAVFSCFVKNTGQPEPIDMTLNINQLYHFHTPKENVPFFDRVWRFKVKPGQRVQLKCFLNLLKRHSCFEETVTLNLGSESQKYCGFEKIVALSSANGASVRVELGKRGIGRLYCVAQAVVKIEPLVGGMQTAARSIAEEEEDSSEHGGAAGKIGTTCPCGWANKPKGRIIRGREASPNEYPWIVALKAHFGPAHLDCGGSIITHYHVVTAAHCLLNMFVDMGAVKPEDLVVIVGAHNLDKSTPKQSYKEYRAAQHFIRPEFTTQYTHDIALVVTKDKIEFSQSVGPICLSPKRIAEPRQRITIIGWGKTESGNVSTVLLKAKTSVIDRKRCDIHDHEICTRADQSATCTGDSGGPLSWLDPETNRYTLMSLVSYGDPDCVSSPSVSTDIAYFYTWIQEKIKATYPEEMTCTKK</sequence>
<proteinExistence type="evidence at transcript level"/>
<evidence type="ECO:0000259" key="5">
    <source>
        <dbReference type="PROSITE" id="PS01180"/>
    </source>
</evidence>
<keyword evidence="3" id="KW-0720">Serine protease</keyword>
<keyword evidence="1 2" id="KW-1015">Disulfide bond</keyword>
<feature type="chain" id="PRO_5044304678" evidence="4">
    <location>
        <begin position="20"/>
        <end position="533"/>
    </location>
</feature>
<dbReference type="AlphaFoldDB" id="A0AB38ZEM7"/>
<dbReference type="CDD" id="cd00041">
    <property type="entry name" value="CUB"/>
    <property type="match status" value="1"/>
</dbReference>